<dbReference type="Pfam" id="PF03646">
    <property type="entry name" value="FlaG"/>
    <property type="match status" value="1"/>
</dbReference>
<evidence type="ECO:0000256" key="1">
    <source>
        <dbReference type="SAM" id="MobiDB-lite"/>
    </source>
</evidence>
<dbReference type="Gene3D" id="3.30.160.170">
    <property type="entry name" value="FlaG-like"/>
    <property type="match status" value="1"/>
</dbReference>
<dbReference type="Proteomes" id="UP001269375">
    <property type="component" value="Unassembled WGS sequence"/>
</dbReference>
<keyword evidence="2" id="KW-0282">Flagellum</keyword>
<dbReference type="RefSeq" id="WP_251590367.1">
    <property type="nucleotide sequence ID" value="NZ_JAMLJI010000001.1"/>
</dbReference>
<evidence type="ECO:0000313" key="3">
    <source>
        <dbReference type="Proteomes" id="UP001269375"/>
    </source>
</evidence>
<reference evidence="2 3" key="1">
    <citation type="submission" date="2023-04" db="EMBL/GenBank/DDBJ databases">
        <title>A long-awaited taxogenomic arrangement of the family Halomonadaceae.</title>
        <authorList>
            <person name="De La Haba R."/>
            <person name="Chuvochina M."/>
            <person name="Wittouck S."/>
            <person name="Arahal D.R."/>
            <person name="Sanchez-Porro C."/>
            <person name="Hugenholtz P."/>
            <person name="Ventosa A."/>
        </authorList>
    </citation>
    <scope>NUCLEOTIDE SEQUENCE [LARGE SCALE GENOMIC DNA]</scope>
    <source>
        <strain evidence="2 3">DSM 22428</strain>
    </source>
</reference>
<feature type="compositionally biased region" description="Low complexity" evidence="1">
    <location>
        <begin position="24"/>
        <end position="38"/>
    </location>
</feature>
<comment type="caution">
    <text evidence="2">The sequence shown here is derived from an EMBL/GenBank/DDBJ whole genome shotgun (WGS) entry which is preliminary data.</text>
</comment>
<feature type="compositionally biased region" description="Polar residues" evidence="1">
    <location>
        <begin position="1"/>
        <end position="17"/>
    </location>
</feature>
<dbReference type="SUPFAM" id="SSF160214">
    <property type="entry name" value="FlaG-like"/>
    <property type="match status" value="1"/>
</dbReference>
<sequence length="119" mass="12965">MTSSSIPPASNALSLTSPIMPHDTSQASARSWPSSTSSFQENKQDTDQVDIAPDDVETLNGLLGGYGVQFTLNDDIDRMVVQLVDKSNGEVIRQIPSEEMVNIIQRMKEGSLQLIQTEA</sequence>
<dbReference type="PANTHER" id="PTHR37166:SF1">
    <property type="entry name" value="PROTEIN FLAG"/>
    <property type="match status" value="1"/>
</dbReference>
<dbReference type="InterPro" id="IPR005186">
    <property type="entry name" value="FlaG"/>
</dbReference>
<dbReference type="PANTHER" id="PTHR37166">
    <property type="entry name" value="PROTEIN FLAG"/>
    <property type="match status" value="1"/>
</dbReference>
<keyword evidence="2" id="KW-0966">Cell projection</keyword>
<keyword evidence="3" id="KW-1185">Reference proteome</keyword>
<keyword evidence="2" id="KW-0969">Cilium</keyword>
<feature type="region of interest" description="Disordered" evidence="1">
    <location>
        <begin position="1"/>
        <end position="48"/>
    </location>
</feature>
<protein>
    <submittedName>
        <fullName evidence="2">Flagellar protein FlaG</fullName>
    </submittedName>
</protein>
<dbReference type="InterPro" id="IPR035924">
    <property type="entry name" value="FlaG-like_sf"/>
</dbReference>
<gene>
    <name evidence="2" type="ORF">QC825_03555</name>
</gene>
<name>A0ABU1GT08_9GAMM</name>
<organism evidence="2 3">
    <name type="scientific">Larsenimonas suaedae</name>
    <dbReference type="NCBI Taxonomy" id="1851019"/>
    <lineage>
        <taxon>Bacteria</taxon>
        <taxon>Pseudomonadati</taxon>
        <taxon>Pseudomonadota</taxon>
        <taxon>Gammaproteobacteria</taxon>
        <taxon>Oceanospirillales</taxon>
        <taxon>Halomonadaceae</taxon>
        <taxon>Larsenimonas</taxon>
    </lineage>
</organism>
<proteinExistence type="predicted"/>
<accession>A0ABU1GT08</accession>
<evidence type="ECO:0000313" key="2">
    <source>
        <dbReference type="EMBL" id="MDR5895154.1"/>
    </source>
</evidence>
<dbReference type="EMBL" id="JARWAO010000002">
    <property type="protein sequence ID" value="MDR5895154.1"/>
    <property type="molecule type" value="Genomic_DNA"/>
</dbReference>